<keyword evidence="3" id="KW-1185">Reference proteome</keyword>
<sequence length="285" mass="32131">MTKFSILLPTHNRPEVLHLAIRSVLAQTRDDWELLVVGDGCTDNTGAVVQGFGDARIRWFDLPKGPGFGYANRNIALRQAKGELVAFLGHDNLYFPDHLEKMGAAFARPKVQFAVSRPLFIDDDGTVLPFFANLNIPPVFREFMEVRNFVPATAVMHRRSAFDRVGLWPERAEGSGDWDLWKRILADCGRPGLAMVDQPTCLHFRANWRRENGWGPTPARWLRAVRDSDGWWPKGLNLDLEGTGLPQEKVWSLLQGPSAVGQIREAANRLRDHLAWTAGLDPAFR</sequence>
<dbReference type="PANTHER" id="PTHR43685:SF2">
    <property type="entry name" value="GLYCOSYLTRANSFERASE 2-LIKE DOMAIN-CONTAINING PROTEIN"/>
    <property type="match status" value="1"/>
</dbReference>
<name>A0A918TJR6_9RHOB</name>
<comment type="caution">
    <text evidence="2">The sequence shown here is derived from an EMBL/GenBank/DDBJ whole genome shotgun (WGS) entry which is preliminary data.</text>
</comment>
<evidence type="ECO:0000313" key="2">
    <source>
        <dbReference type="EMBL" id="GHC49187.1"/>
    </source>
</evidence>
<gene>
    <name evidence="2" type="ORF">GCM10007315_09140</name>
</gene>
<dbReference type="InterPro" id="IPR050834">
    <property type="entry name" value="Glycosyltransf_2"/>
</dbReference>
<dbReference type="CDD" id="cd00761">
    <property type="entry name" value="Glyco_tranf_GTA_type"/>
    <property type="match status" value="1"/>
</dbReference>
<dbReference type="InterPro" id="IPR001173">
    <property type="entry name" value="Glyco_trans_2-like"/>
</dbReference>
<accession>A0A918TJR6</accession>
<dbReference type="Pfam" id="PF00535">
    <property type="entry name" value="Glycos_transf_2"/>
    <property type="match status" value="1"/>
</dbReference>
<reference evidence="2" key="1">
    <citation type="journal article" date="2014" name="Int. J. Syst. Evol. Microbiol.">
        <title>Complete genome sequence of Corynebacterium casei LMG S-19264T (=DSM 44701T), isolated from a smear-ripened cheese.</title>
        <authorList>
            <consortium name="US DOE Joint Genome Institute (JGI-PGF)"/>
            <person name="Walter F."/>
            <person name="Albersmeier A."/>
            <person name="Kalinowski J."/>
            <person name="Ruckert C."/>
        </authorList>
    </citation>
    <scope>NUCLEOTIDE SEQUENCE</scope>
    <source>
        <strain evidence="2">KCTC 23310</strain>
    </source>
</reference>
<evidence type="ECO:0000313" key="3">
    <source>
        <dbReference type="Proteomes" id="UP000638981"/>
    </source>
</evidence>
<evidence type="ECO:0000259" key="1">
    <source>
        <dbReference type="Pfam" id="PF00535"/>
    </source>
</evidence>
<reference evidence="2" key="2">
    <citation type="submission" date="2020-09" db="EMBL/GenBank/DDBJ databases">
        <authorList>
            <person name="Sun Q."/>
            <person name="Kim S."/>
        </authorList>
    </citation>
    <scope>NUCLEOTIDE SEQUENCE</scope>
    <source>
        <strain evidence="2">KCTC 23310</strain>
    </source>
</reference>
<dbReference type="InterPro" id="IPR029044">
    <property type="entry name" value="Nucleotide-diphossugar_trans"/>
</dbReference>
<dbReference type="AlphaFoldDB" id="A0A918TJR6"/>
<dbReference type="Proteomes" id="UP000638981">
    <property type="component" value="Unassembled WGS sequence"/>
</dbReference>
<dbReference type="RefSeq" id="WP_189410439.1">
    <property type="nucleotide sequence ID" value="NZ_BMYJ01000002.1"/>
</dbReference>
<proteinExistence type="predicted"/>
<dbReference type="EMBL" id="BMYJ01000002">
    <property type="protein sequence ID" value="GHC49187.1"/>
    <property type="molecule type" value="Genomic_DNA"/>
</dbReference>
<feature type="domain" description="Glycosyltransferase 2-like" evidence="1">
    <location>
        <begin position="5"/>
        <end position="162"/>
    </location>
</feature>
<dbReference type="Gene3D" id="3.90.550.10">
    <property type="entry name" value="Spore Coat Polysaccharide Biosynthesis Protein SpsA, Chain A"/>
    <property type="match status" value="1"/>
</dbReference>
<protein>
    <recommendedName>
        <fullName evidence="1">Glycosyltransferase 2-like domain-containing protein</fullName>
    </recommendedName>
</protein>
<dbReference type="SUPFAM" id="SSF53448">
    <property type="entry name" value="Nucleotide-diphospho-sugar transferases"/>
    <property type="match status" value="1"/>
</dbReference>
<organism evidence="2 3">
    <name type="scientific">Neogemmobacter tilapiae</name>
    <dbReference type="NCBI Taxonomy" id="875041"/>
    <lineage>
        <taxon>Bacteria</taxon>
        <taxon>Pseudomonadati</taxon>
        <taxon>Pseudomonadota</taxon>
        <taxon>Alphaproteobacteria</taxon>
        <taxon>Rhodobacterales</taxon>
        <taxon>Paracoccaceae</taxon>
        <taxon>Neogemmobacter</taxon>
    </lineage>
</organism>
<dbReference type="PANTHER" id="PTHR43685">
    <property type="entry name" value="GLYCOSYLTRANSFERASE"/>
    <property type="match status" value="1"/>
</dbReference>